<feature type="transmembrane region" description="Helical" evidence="6">
    <location>
        <begin position="365"/>
        <end position="384"/>
    </location>
</feature>
<evidence type="ECO:0000256" key="5">
    <source>
        <dbReference type="ARBA" id="ARBA00023136"/>
    </source>
</evidence>
<keyword evidence="3 6" id="KW-0812">Transmembrane</keyword>
<feature type="transmembrane region" description="Helical" evidence="6">
    <location>
        <begin position="580"/>
        <end position="605"/>
    </location>
</feature>
<dbReference type="InterPro" id="IPR045035">
    <property type="entry name" value="YSL-like"/>
</dbReference>
<protein>
    <submittedName>
        <fullName evidence="7">OPT/YSL family transporter</fullName>
    </submittedName>
</protein>
<keyword evidence="4 6" id="KW-1133">Transmembrane helix</keyword>
<feature type="transmembrane region" description="Helical" evidence="6">
    <location>
        <begin position="105"/>
        <end position="126"/>
    </location>
</feature>
<feature type="transmembrane region" description="Helical" evidence="6">
    <location>
        <begin position="543"/>
        <end position="568"/>
    </location>
</feature>
<dbReference type="RefSeq" id="WP_185674602.1">
    <property type="nucleotide sequence ID" value="NZ_JACHVB010000014.1"/>
</dbReference>
<name>A0A842HDC9_9BACT</name>
<evidence type="ECO:0000313" key="8">
    <source>
        <dbReference type="Proteomes" id="UP000546464"/>
    </source>
</evidence>
<feature type="transmembrane region" description="Helical" evidence="6">
    <location>
        <begin position="450"/>
        <end position="471"/>
    </location>
</feature>
<proteinExistence type="predicted"/>
<dbReference type="InterPro" id="IPR004813">
    <property type="entry name" value="OPT"/>
</dbReference>
<keyword evidence="5 6" id="KW-0472">Membrane</keyword>
<dbReference type="EMBL" id="JACHVB010000014">
    <property type="protein sequence ID" value="MBC2593597.1"/>
    <property type="molecule type" value="Genomic_DNA"/>
</dbReference>
<feature type="transmembrane region" description="Helical" evidence="6">
    <location>
        <begin position="164"/>
        <end position="182"/>
    </location>
</feature>
<dbReference type="AlphaFoldDB" id="A0A842HDC9"/>
<feature type="transmembrane region" description="Helical" evidence="6">
    <location>
        <begin position="340"/>
        <end position="359"/>
    </location>
</feature>
<dbReference type="GO" id="GO:0035673">
    <property type="term" value="F:oligopeptide transmembrane transporter activity"/>
    <property type="evidence" value="ECO:0007669"/>
    <property type="project" value="InterPro"/>
</dbReference>
<comment type="subcellular location">
    <subcellularLocation>
        <location evidence="1">Membrane</location>
        <topology evidence="1">Multi-pass membrane protein</topology>
    </subcellularLocation>
</comment>
<organism evidence="7 8">
    <name type="scientific">Ruficoccus amylovorans</name>
    <dbReference type="NCBI Taxonomy" id="1804625"/>
    <lineage>
        <taxon>Bacteria</taxon>
        <taxon>Pseudomonadati</taxon>
        <taxon>Verrucomicrobiota</taxon>
        <taxon>Opitutia</taxon>
        <taxon>Puniceicoccales</taxon>
        <taxon>Cerasicoccaceae</taxon>
        <taxon>Ruficoccus</taxon>
    </lineage>
</organism>
<sequence>MAPAPERQLTVRAIVTGFVLGALLAPCNIYTGLRIGFSFNMSIAAALLSYAWWNGLHRFGAAKHWGLLENNINQTAASSAASILSAGLVAPIPALTLITGHEMSYPVLALWVFTVSFAGIACALAVRRQMLEREGLPFPNGVATAETITEIYARGREAASRVRALLGAGVLSGGIFLYGAFIKTLPNLGPPANWGFKAPANVAAQGVERVSWRALGVELQPSLLLLGFGAIVGPRVGVSLLLGTLIAWMALPEQLLARGWAQPALGGLSWYEVMLEWLLWPGVSLMVAGALTSFALSMVKIFKAKLARRRGRYVDTDPETSAADEAANAPGGARYFSKKWFMVMVAVAFVSCVVAQQWIFNIPLWLGTVAFGLSFLLAVVAARVSGETGIPPIGALGKITQVTFGFLSPANTTVNLMTANVTGGAAGQCSDLLHDLKTGKLIGASLRAQIVAQMFGILAGSLAGCAAYLILIPNPQEMLLTEDWPAPAVATWKAVAEVLAEGLDTIPDGCGPAVVVAVVIGVVLACLESLLPPRHRHWVPSASSLGFAFIIPPFISLGIFIGSMLRVIAERFWKHWSAKYLIVLAAGLVAGESLAGVVQAVISFFKAGL</sequence>
<dbReference type="Proteomes" id="UP000546464">
    <property type="component" value="Unassembled WGS sequence"/>
</dbReference>
<evidence type="ECO:0000256" key="1">
    <source>
        <dbReference type="ARBA" id="ARBA00004141"/>
    </source>
</evidence>
<keyword evidence="8" id="KW-1185">Reference proteome</keyword>
<feature type="transmembrane region" description="Helical" evidence="6">
    <location>
        <begin position="513"/>
        <end position="531"/>
    </location>
</feature>
<dbReference type="PANTHER" id="PTHR31645:SF0">
    <property type="entry name" value="OLIGOPEPTIDE TRANSPORTER YGL114W-RELATED"/>
    <property type="match status" value="1"/>
</dbReference>
<evidence type="ECO:0000256" key="4">
    <source>
        <dbReference type="ARBA" id="ARBA00022989"/>
    </source>
</evidence>
<accession>A0A842HDC9</accession>
<evidence type="ECO:0000256" key="3">
    <source>
        <dbReference type="ARBA" id="ARBA00022692"/>
    </source>
</evidence>
<gene>
    <name evidence="7" type="ORF">H5P28_04910</name>
</gene>
<feature type="transmembrane region" description="Helical" evidence="6">
    <location>
        <begin position="77"/>
        <end position="99"/>
    </location>
</feature>
<reference evidence="7 8" key="1">
    <citation type="submission" date="2020-07" db="EMBL/GenBank/DDBJ databases">
        <authorList>
            <person name="Feng X."/>
        </authorList>
    </citation>
    <scope>NUCLEOTIDE SEQUENCE [LARGE SCALE GENOMIC DNA]</scope>
    <source>
        <strain evidence="7 8">JCM31066</strain>
    </source>
</reference>
<dbReference type="NCBIfam" id="TIGR00728">
    <property type="entry name" value="OPT_sfam"/>
    <property type="match status" value="1"/>
</dbReference>
<feature type="transmembrane region" description="Helical" evidence="6">
    <location>
        <begin position="277"/>
        <end position="302"/>
    </location>
</feature>
<evidence type="ECO:0000313" key="7">
    <source>
        <dbReference type="EMBL" id="MBC2593597.1"/>
    </source>
</evidence>
<dbReference type="GO" id="GO:0016020">
    <property type="term" value="C:membrane"/>
    <property type="evidence" value="ECO:0007669"/>
    <property type="project" value="UniProtKB-SubCell"/>
</dbReference>
<dbReference type="Pfam" id="PF03169">
    <property type="entry name" value="OPT"/>
    <property type="match status" value="1"/>
</dbReference>
<evidence type="ECO:0000256" key="2">
    <source>
        <dbReference type="ARBA" id="ARBA00022448"/>
    </source>
</evidence>
<evidence type="ECO:0000256" key="6">
    <source>
        <dbReference type="SAM" id="Phobius"/>
    </source>
</evidence>
<keyword evidence="2" id="KW-0813">Transport</keyword>
<feature type="transmembrane region" description="Helical" evidence="6">
    <location>
        <begin position="37"/>
        <end position="56"/>
    </location>
</feature>
<feature type="transmembrane region" description="Helical" evidence="6">
    <location>
        <begin position="9"/>
        <end position="31"/>
    </location>
</feature>
<comment type="caution">
    <text evidence="7">The sequence shown here is derived from an EMBL/GenBank/DDBJ whole genome shotgun (WGS) entry which is preliminary data.</text>
</comment>
<dbReference type="PANTHER" id="PTHR31645">
    <property type="entry name" value="OLIGOPEPTIDE TRANSPORTER YGL114W-RELATED"/>
    <property type="match status" value="1"/>
</dbReference>